<sequence length="252" mass="25371">MELLLVRTALAPSLVLLASVIARRLGPRRGGQLLGAPTSTGPFLALTWLSSGPEKTAAAAHGTVTGTLVVACFCLAYARLAPTRRPAWTLVLTLAWAAVAGLVGASCGSIWLTAGLTVAVIGAGLLSWPATGPSCPPPSRTRRWEIPVRMALAGATVVTALAAATALGSFVGGVLSALPVLLSVMGTSVHRTAGAPAAQEMMRGALTSAAGTLGFLLVLCFAPVPLGPLAAFLLALAALPTGDYLLRAAQHA</sequence>
<protein>
    <submittedName>
        <fullName evidence="2">Uncharacterized protein</fullName>
    </submittedName>
</protein>
<feature type="transmembrane region" description="Helical" evidence="1">
    <location>
        <begin position="58"/>
        <end position="80"/>
    </location>
</feature>
<keyword evidence="1" id="KW-0472">Membrane</keyword>
<evidence type="ECO:0000313" key="2">
    <source>
        <dbReference type="EMBL" id="TQF03080.1"/>
    </source>
</evidence>
<dbReference type="Proteomes" id="UP000319103">
    <property type="component" value="Unassembled WGS sequence"/>
</dbReference>
<evidence type="ECO:0000256" key="1">
    <source>
        <dbReference type="SAM" id="Phobius"/>
    </source>
</evidence>
<reference evidence="2 3" key="1">
    <citation type="submission" date="2019-06" db="EMBL/GenBank/DDBJ databases">
        <title>Description of Kitasatospora acidophila sp. nov. isolated from pine grove soil, and reclassification of Streptomyces novaecaesareae to Kitasatospora novaeceasareae comb. nov.</title>
        <authorList>
            <person name="Kim M.J."/>
        </authorList>
    </citation>
    <scope>NUCLEOTIDE SEQUENCE [LARGE SCALE GENOMIC DNA]</scope>
    <source>
        <strain evidence="2 3">MMS16-CNU292</strain>
    </source>
</reference>
<feature type="transmembrane region" description="Helical" evidence="1">
    <location>
        <begin position="110"/>
        <end position="129"/>
    </location>
</feature>
<proteinExistence type="predicted"/>
<evidence type="ECO:0000313" key="3">
    <source>
        <dbReference type="Proteomes" id="UP000319103"/>
    </source>
</evidence>
<feature type="transmembrane region" description="Helical" evidence="1">
    <location>
        <begin position="87"/>
        <end position="104"/>
    </location>
</feature>
<dbReference type="EMBL" id="VIGB01000003">
    <property type="protein sequence ID" value="TQF03080.1"/>
    <property type="molecule type" value="Genomic_DNA"/>
</dbReference>
<dbReference type="AlphaFoldDB" id="A0A540W222"/>
<keyword evidence="1" id="KW-1133">Transmembrane helix</keyword>
<dbReference type="OrthoDB" id="4201805at2"/>
<dbReference type="RefSeq" id="WP_141633760.1">
    <property type="nucleotide sequence ID" value="NZ_VIGB01000003.1"/>
</dbReference>
<accession>A0A540W222</accession>
<comment type="caution">
    <text evidence="2">The sequence shown here is derived from an EMBL/GenBank/DDBJ whole genome shotgun (WGS) entry which is preliminary data.</text>
</comment>
<keyword evidence="1" id="KW-0812">Transmembrane</keyword>
<gene>
    <name evidence="2" type="ORF">E6W39_13480</name>
</gene>
<organism evidence="2 3">
    <name type="scientific">Kitasatospora acidiphila</name>
    <dbReference type="NCBI Taxonomy" id="2567942"/>
    <lineage>
        <taxon>Bacteria</taxon>
        <taxon>Bacillati</taxon>
        <taxon>Actinomycetota</taxon>
        <taxon>Actinomycetes</taxon>
        <taxon>Kitasatosporales</taxon>
        <taxon>Streptomycetaceae</taxon>
        <taxon>Kitasatospora</taxon>
    </lineage>
</organism>
<keyword evidence="3" id="KW-1185">Reference proteome</keyword>
<name>A0A540W222_9ACTN</name>
<feature type="transmembrane region" description="Helical" evidence="1">
    <location>
        <begin position="150"/>
        <end position="168"/>
    </location>
</feature>